<dbReference type="GO" id="GO:0019706">
    <property type="term" value="F:protein-cysteine S-palmitoyltransferase activity"/>
    <property type="evidence" value="ECO:0007669"/>
    <property type="project" value="UniProtKB-EC"/>
</dbReference>
<evidence type="ECO:0000256" key="8">
    <source>
        <dbReference type="ARBA" id="ARBA00023288"/>
    </source>
</evidence>
<feature type="transmembrane region" description="Helical" evidence="10">
    <location>
        <begin position="157"/>
        <end position="173"/>
    </location>
</feature>
<protein>
    <recommendedName>
        <fullName evidence="10">Palmitoyltransferase</fullName>
        <ecNumber evidence="10">2.3.1.225</ecNumber>
    </recommendedName>
</protein>
<feature type="transmembrane region" description="Helical" evidence="10">
    <location>
        <begin position="232"/>
        <end position="254"/>
    </location>
</feature>
<dbReference type="Pfam" id="PF01529">
    <property type="entry name" value="DHHC"/>
    <property type="match status" value="1"/>
</dbReference>
<feature type="transmembrane region" description="Helical" evidence="10">
    <location>
        <begin position="95"/>
        <end position="117"/>
    </location>
</feature>
<proteinExistence type="inferred from homology"/>
<feature type="transmembrane region" description="Helical" evidence="10">
    <location>
        <begin position="274"/>
        <end position="300"/>
    </location>
</feature>
<keyword evidence="8" id="KW-0449">Lipoprotein</keyword>
<dbReference type="AlphaFoldDB" id="A0ABD1EMU0"/>
<evidence type="ECO:0000256" key="10">
    <source>
        <dbReference type="RuleBase" id="RU079119"/>
    </source>
</evidence>
<accession>A0ABD1EMU0</accession>
<gene>
    <name evidence="12" type="ORF">ABEB36_008716</name>
</gene>
<keyword evidence="6 10" id="KW-0472">Membrane</keyword>
<dbReference type="InterPro" id="IPR039859">
    <property type="entry name" value="PFA4/ZDH16/20/ERF2-like"/>
</dbReference>
<evidence type="ECO:0000256" key="7">
    <source>
        <dbReference type="ARBA" id="ARBA00023139"/>
    </source>
</evidence>
<dbReference type="PROSITE" id="PS50216">
    <property type="entry name" value="DHHC"/>
    <property type="match status" value="1"/>
</dbReference>
<dbReference type="PANTHER" id="PTHR22883">
    <property type="entry name" value="ZINC FINGER DHHC DOMAIN CONTAINING PROTEIN"/>
    <property type="match status" value="1"/>
</dbReference>
<comment type="domain">
    <text evidence="10">The DHHC domain is required for palmitoyltransferase activity.</text>
</comment>
<keyword evidence="7" id="KW-0564">Palmitate</keyword>
<sequence length="361" mass="41662">MSDEERDLCCCEYYDLTNNRNHILACLCNCTDLDEAVDSFLKGQTIAEENKTRFQNTMRDRLRIPWIGGARQVAFDSVLPLMILPLMLLTASLSLWWTVFSFSTVGMFLLLIFNFFIKTIPRTKFFFVWTITSIILLYFIFEFVVIPFLKILIEENVILSVLIFAFIMCLYLTKSRADQLTSLSESESDLILNGKNIEGFYSCKICDHRIPDKDHHCVWFDCCITNHNQCSFLLSLIFAILALLYSSNLTLTSVCHPFEFAKSILLPDDCSEVYYQFELGLSFVSAIYSILVAILLWLVLMQQIMLVSLGIPLRDWNKLSFTSKLCLGLNTNRPHNKGIINNWSKILCQTSPKYTVLHRDV</sequence>
<keyword evidence="4 10" id="KW-1133">Transmembrane helix</keyword>
<dbReference type="Proteomes" id="UP001566132">
    <property type="component" value="Unassembled WGS sequence"/>
</dbReference>
<evidence type="ECO:0000256" key="6">
    <source>
        <dbReference type="ARBA" id="ARBA00023136"/>
    </source>
</evidence>
<comment type="subcellular location">
    <subcellularLocation>
        <location evidence="1">Golgi apparatus</location>
        <location evidence="1">trans-Golgi network membrane</location>
        <topology evidence="1">Multi-pass membrane protein</topology>
    </subcellularLocation>
</comment>
<evidence type="ECO:0000313" key="12">
    <source>
        <dbReference type="EMBL" id="KAL1497822.1"/>
    </source>
</evidence>
<comment type="similarity">
    <text evidence="10">Belongs to the DHHC palmitoyltransferase family.</text>
</comment>
<dbReference type="PANTHER" id="PTHR22883:SF475">
    <property type="entry name" value="PALMITOYLTRANSFERASE ZDHHC23"/>
    <property type="match status" value="1"/>
</dbReference>
<feature type="transmembrane region" description="Helical" evidence="10">
    <location>
        <begin position="126"/>
        <end position="151"/>
    </location>
</feature>
<keyword evidence="5" id="KW-0333">Golgi apparatus</keyword>
<keyword evidence="9 10" id="KW-0012">Acyltransferase</keyword>
<keyword evidence="13" id="KW-1185">Reference proteome</keyword>
<evidence type="ECO:0000256" key="4">
    <source>
        <dbReference type="ARBA" id="ARBA00022989"/>
    </source>
</evidence>
<organism evidence="12 13">
    <name type="scientific">Hypothenemus hampei</name>
    <name type="common">Coffee berry borer</name>
    <dbReference type="NCBI Taxonomy" id="57062"/>
    <lineage>
        <taxon>Eukaryota</taxon>
        <taxon>Metazoa</taxon>
        <taxon>Ecdysozoa</taxon>
        <taxon>Arthropoda</taxon>
        <taxon>Hexapoda</taxon>
        <taxon>Insecta</taxon>
        <taxon>Pterygota</taxon>
        <taxon>Neoptera</taxon>
        <taxon>Endopterygota</taxon>
        <taxon>Coleoptera</taxon>
        <taxon>Polyphaga</taxon>
        <taxon>Cucujiformia</taxon>
        <taxon>Curculionidae</taxon>
        <taxon>Scolytinae</taxon>
        <taxon>Hypothenemus</taxon>
    </lineage>
</organism>
<comment type="catalytic activity">
    <reaction evidence="10">
        <text>L-cysteinyl-[protein] + hexadecanoyl-CoA = S-hexadecanoyl-L-cysteinyl-[protein] + CoA</text>
        <dbReference type="Rhea" id="RHEA:36683"/>
        <dbReference type="Rhea" id="RHEA-COMP:10131"/>
        <dbReference type="Rhea" id="RHEA-COMP:11032"/>
        <dbReference type="ChEBI" id="CHEBI:29950"/>
        <dbReference type="ChEBI" id="CHEBI:57287"/>
        <dbReference type="ChEBI" id="CHEBI:57379"/>
        <dbReference type="ChEBI" id="CHEBI:74151"/>
        <dbReference type="EC" id="2.3.1.225"/>
    </reaction>
</comment>
<evidence type="ECO:0000256" key="1">
    <source>
        <dbReference type="ARBA" id="ARBA00004166"/>
    </source>
</evidence>
<evidence type="ECO:0000256" key="3">
    <source>
        <dbReference type="ARBA" id="ARBA00022692"/>
    </source>
</evidence>
<feature type="domain" description="Palmitoyltransferase DHHC" evidence="11">
    <location>
        <begin position="203"/>
        <end position="311"/>
    </location>
</feature>
<dbReference type="EMBL" id="JBDJPC010000006">
    <property type="protein sequence ID" value="KAL1497822.1"/>
    <property type="molecule type" value="Genomic_DNA"/>
</dbReference>
<evidence type="ECO:0000256" key="9">
    <source>
        <dbReference type="ARBA" id="ARBA00023315"/>
    </source>
</evidence>
<feature type="transmembrane region" description="Helical" evidence="10">
    <location>
        <begin position="68"/>
        <end position="89"/>
    </location>
</feature>
<evidence type="ECO:0000259" key="11">
    <source>
        <dbReference type="Pfam" id="PF01529"/>
    </source>
</evidence>
<dbReference type="EC" id="2.3.1.225" evidence="10"/>
<keyword evidence="3 10" id="KW-0812">Transmembrane</keyword>
<evidence type="ECO:0000256" key="2">
    <source>
        <dbReference type="ARBA" id="ARBA00022679"/>
    </source>
</evidence>
<dbReference type="InterPro" id="IPR001594">
    <property type="entry name" value="Palmitoyltrfase_DHHC"/>
</dbReference>
<keyword evidence="2 10" id="KW-0808">Transferase</keyword>
<evidence type="ECO:0000313" key="13">
    <source>
        <dbReference type="Proteomes" id="UP001566132"/>
    </source>
</evidence>
<dbReference type="GO" id="GO:0005794">
    <property type="term" value="C:Golgi apparatus"/>
    <property type="evidence" value="ECO:0007669"/>
    <property type="project" value="UniProtKB-SubCell"/>
</dbReference>
<comment type="caution">
    <text evidence="12">The sequence shown here is derived from an EMBL/GenBank/DDBJ whole genome shotgun (WGS) entry which is preliminary data.</text>
</comment>
<evidence type="ECO:0000256" key="5">
    <source>
        <dbReference type="ARBA" id="ARBA00023034"/>
    </source>
</evidence>
<name>A0ABD1EMU0_HYPHA</name>
<reference evidence="12 13" key="1">
    <citation type="submission" date="2024-05" db="EMBL/GenBank/DDBJ databases">
        <title>Genetic variation in Jamaican populations of the coffee berry borer (Hypothenemus hampei).</title>
        <authorList>
            <person name="Errbii M."/>
            <person name="Myrie A."/>
        </authorList>
    </citation>
    <scope>NUCLEOTIDE SEQUENCE [LARGE SCALE GENOMIC DNA]</scope>
    <source>
        <strain evidence="12">JA-Hopewell-2020-01-JO</strain>
        <tissue evidence="12">Whole body</tissue>
    </source>
</reference>